<proteinExistence type="predicted"/>
<dbReference type="RefSeq" id="WP_205377798.1">
    <property type="nucleotide sequence ID" value="NZ_JAFEJA010000002.1"/>
</dbReference>
<name>A0ABS2V1J9_9ACTN</name>
<feature type="transmembrane region" description="Helical" evidence="2">
    <location>
        <begin position="202"/>
        <end position="222"/>
    </location>
</feature>
<dbReference type="Proteomes" id="UP000664109">
    <property type="component" value="Unassembled WGS sequence"/>
</dbReference>
<sequence length="584" mass="59284">MSTGTRPGGAASPTGRDGTDTGADLETGTGNGTDPGAGTGTGNDTDTDTGTADMLRFLAAVRGAHRARRRRSAAFAAYLLLLFGGVWGVPVLLAGARLARSGAGHDPADRPLLQFLPLWSAALMALCTLLVVRSAAWRGPVVVDGATVSWLLPQPVARGPLLLPHLASSAAVGGLLGTLGGGALGHLVAAASGTPWPQATAAGAWAGLGTALTGTALGAVSVRHERRPLRGRRTWSAVCHGTVAVLGLLSVVALTSGLPGWAATAAAWLLPWGWAAQPLAAAAAGTAPLWWAAMALWAAAVGACVLWAVRAVPEISAESLRLRATVADRVSASLFTLDLRRTRSVIHSVHRRGPVRPAPLPAPRVPWLVMPWRDALALARAPGRLGWGCAWSALSTAALVQGAERPGSATVASAVAVWALYLAAAQFAEPARLESDDVRRGALLPYTAGALALWHALVPTVLLAATTTLGMLVCAIVGRWTPGLVPVAAAVPAAVGAALVGAYRGPVPFHLLLGAQTPMGDTAPVQTAVWYLRGLLALLAVAVPVVGDALAAGGAGPSGAGWLLVCGAGGLFWAHRTARRLQAG</sequence>
<dbReference type="EMBL" id="JAFEJA010000002">
    <property type="protein sequence ID" value="MBM9623705.1"/>
    <property type="molecule type" value="Genomic_DNA"/>
</dbReference>
<evidence type="ECO:0008006" key="5">
    <source>
        <dbReference type="Google" id="ProtNLM"/>
    </source>
</evidence>
<evidence type="ECO:0000313" key="3">
    <source>
        <dbReference type="EMBL" id="MBM9623705.1"/>
    </source>
</evidence>
<keyword evidence="2" id="KW-0472">Membrane</keyword>
<organism evidence="3 4">
    <name type="scientific">Streptomyces zhihengii</name>
    <dbReference type="NCBI Taxonomy" id="1818004"/>
    <lineage>
        <taxon>Bacteria</taxon>
        <taxon>Bacillati</taxon>
        <taxon>Actinomycetota</taxon>
        <taxon>Actinomycetes</taxon>
        <taxon>Kitasatosporales</taxon>
        <taxon>Streptomycetaceae</taxon>
        <taxon>Streptomyces</taxon>
    </lineage>
</organism>
<feature type="transmembrane region" description="Helical" evidence="2">
    <location>
        <begin position="289"/>
        <end position="309"/>
    </location>
</feature>
<evidence type="ECO:0000256" key="1">
    <source>
        <dbReference type="SAM" id="MobiDB-lite"/>
    </source>
</evidence>
<keyword evidence="2" id="KW-1133">Transmembrane helix</keyword>
<evidence type="ECO:0000313" key="4">
    <source>
        <dbReference type="Proteomes" id="UP000664109"/>
    </source>
</evidence>
<feature type="compositionally biased region" description="Gly residues" evidence="1">
    <location>
        <begin position="29"/>
        <end position="41"/>
    </location>
</feature>
<feature type="transmembrane region" description="Helical" evidence="2">
    <location>
        <begin position="166"/>
        <end position="190"/>
    </location>
</feature>
<feature type="transmembrane region" description="Helical" evidence="2">
    <location>
        <begin position="448"/>
        <end position="477"/>
    </location>
</feature>
<evidence type="ECO:0000256" key="2">
    <source>
        <dbReference type="SAM" id="Phobius"/>
    </source>
</evidence>
<feature type="transmembrane region" description="Helical" evidence="2">
    <location>
        <begin position="559"/>
        <end position="575"/>
    </location>
</feature>
<accession>A0ABS2V1J9</accession>
<feature type="transmembrane region" description="Helical" evidence="2">
    <location>
        <begin position="111"/>
        <end position="132"/>
    </location>
</feature>
<feature type="transmembrane region" description="Helical" evidence="2">
    <location>
        <begin position="409"/>
        <end position="428"/>
    </location>
</feature>
<feature type="transmembrane region" description="Helical" evidence="2">
    <location>
        <begin position="243"/>
        <end position="269"/>
    </location>
</feature>
<keyword evidence="4" id="KW-1185">Reference proteome</keyword>
<comment type="caution">
    <text evidence="3">The sequence shown here is derived from an EMBL/GenBank/DDBJ whole genome shotgun (WGS) entry which is preliminary data.</text>
</comment>
<feature type="transmembrane region" description="Helical" evidence="2">
    <location>
        <begin position="484"/>
        <end position="503"/>
    </location>
</feature>
<reference evidence="3 4" key="1">
    <citation type="journal article" date="2016" name="Arch. Microbiol.">
        <title>Streptomyces zhihengii sp. nov., isolated from rhizospheric soil of Psammosilene tunicoides.</title>
        <authorList>
            <person name="Huang M.J."/>
            <person name="Fei J.J."/>
            <person name="Salam N."/>
            <person name="Kim C.J."/>
            <person name="Hozzein W.N."/>
            <person name="Xiao M."/>
            <person name="Huang H.Q."/>
            <person name="Li W.J."/>
        </authorList>
    </citation>
    <scope>NUCLEOTIDE SEQUENCE [LARGE SCALE GENOMIC DNA]</scope>
    <source>
        <strain evidence="3 4">YIM T102</strain>
    </source>
</reference>
<keyword evidence="2" id="KW-0812">Transmembrane</keyword>
<feature type="transmembrane region" description="Helical" evidence="2">
    <location>
        <begin position="75"/>
        <end position="99"/>
    </location>
</feature>
<gene>
    <name evidence="3" type="ORF">JE024_34490</name>
</gene>
<dbReference type="Pfam" id="PF19814">
    <property type="entry name" value="DUF6297"/>
    <property type="match status" value="1"/>
</dbReference>
<dbReference type="InterPro" id="IPR046264">
    <property type="entry name" value="DUF6297"/>
</dbReference>
<feature type="region of interest" description="Disordered" evidence="1">
    <location>
        <begin position="1"/>
        <end position="48"/>
    </location>
</feature>
<protein>
    <recommendedName>
        <fullName evidence="5">ABC transporter permease</fullName>
    </recommendedName>
</protein>